<accession>A0ABU6YDJ4</accession>
<organism evidence="2 3">
    <name type="scientific">Stylosanthes scabra</name>
    <dbReference type="NCBI Taxonomy" id="79078"/>
    <lineage>
        <taxon>Eukaryota</taxon>
        <taxon>Viridiplantae</taxon>
        <taxon>Streptophyta</taxon>
        <taxon>Embryophyta</taxon>
        <taxon>Tracheophyta</taxon>
        <taxon>Spermatophyta</taxon>
        <taxon>Magnoliopsida</taxon>
        <taxon>eudicotyledons</taxon>
        <taxon>Gunneridae</taxon>
        <taxon>Pentapetalae</taxon>
        <taxon>rosids</taxon>
        <taxon>fabids</taxon>
        <taxon>Fabales</taxon>
        <taxon>Fabaceae</taxon>
        <taxon>Papilionoideae</taxon>
        <taxon>50 kb inversion clade</taxon>
        <taxon>dalbergioids sensu lato</taxon>
        <taxon>Dalbergieae</taxon>
        <taxon>Pterocarpus clade</taxon>
        <taxon>Stylosanthes</taxon>
    </lineage>
</organism>
<feature type="compositionally biased region" description="Low complexity" evidence="1">
    <location>
        <begin position="29"/>
        <end position="39"/>
    </location>
</feature>
<comment type="caution">
    <text evidence="2">The sequence shown here is derived from an EMBL/GenBank/DDBJ whole genome shotgun (WGS) entry which is preliminary data.</text>
</comment>
<feature type="region of interest" description="Disordered" evidence="1">
    <location>
        <begin position="81"/>
        <end position="106"/>
    </location>
</feature>
<evidence type="ECO:0000256" key="1">
    <source>
        <dbReference type="SAM" id="MobiDB-lite"/>
    </source>
</evidence>
<reference evidence="2 3" key="1">
    <citation type="journal article" date="2023" name="Plants (Basel)">
        <title>Bridging the Gap: Combining Genomics and Transcriptomics Approaches to Understand Stylosanthes scabra, an Orphan Legume from the Brazilian Caatinga.</title>
        <authorList>
            <person name="Ferreira-Neto J.R.C."/>
            <person name="da Silva M.D."/>
            <person name="Binneck E."/>
            <person name="de Melo N.F."/>
            <person name="da Silva R.H."/>
            <person name="de Melo A.L.T.M."/>
            <person name="Pandolfi V."/>
            <person name="Bustamante F.O."/>
            <person name="Brasileiro-Vidal A.C."/>
            <person name="Benko-Iseppon A.M."/>
        </authorList>
    </citation>
    <scope>NUCLEOTIDE SEQUENCE [LARGE SCALE GENOMIC DNA]</scope>
    <source>
        <tissue evidence="2">Leaves</tissue>
    </source>
</reference>
<evidence type="ECO:0000313" key="3">
    <source>
        <dbReference type="Proteomes" id="UP001341840"/>
    </source>
</evidence>
<dbReference type="EMBL" id="JASCZI010241884">
    <property type="protein sequence ID" value="MED6208044.1"/>
    <property type="molecule type" value="Genomic_DNA"/>
</dbReference>
<proteinExistence type="predicted"/>
<sequence>MGEVGTPLWMLKSSLAQIQASQSHTTLTPQSHPSFSSPHVSHRQPSSPPKVQKVHSSFTVTTSSTLCCCVECLVVAFHRRSSSRASMEEKISSLAASANQRSKEDE</sequence>
<protein>
    <submittedName>
        <fullName evidence="2">Uncharacterized protein</fullName>
    </submittedName>
</protein>
<evidence type="ECO:0000313" key="2">
    <source>
        <dbReference type="EMBL" id="MED6208044.1"/>
    </source>
</evidence>
<keyword evidence="3" id="KW-1185">Reference proteome</keyword>
<gene>
    <name evidence="2" type="ORF">PIB30_041355</name>
</gene>
<name>A0ABU6YDJ4_9FABA</name>
<dbReference type="Proteomes" id="UP001341840">
    <property type="component" value="Unassembled WGS sequence"/>
</dbReference>
<feature type="region of interest" description="Disordered" evidence="1">
    <location>
        <begin position="20"/>
        <end position="55"/>
    </location>
</feature>